<comment type="caution">
    <text evidence="2">The sequence shown here is derived from an EMBL/GenBank/DDBJ whole genome shotgun (WGS) entry which is preliminary data.</text>
</comment>
<dbReference type="Pfam" id="PF01370">
    <property type="entry name" value="Epimerase"/>
    <property type="match status" value="1"/>
</dbReference>
<name>A0A1Y1Y5B4_9PLEO</name>
<dbReference type="GO" id="GO:0004029">
    <property type="term" value="F:aldehyde dehydrogenase (NAD+) activity"/>
    <property type="evidence" value="ECO:0007669"/>
    <property type="project" value="TreeGrafter"/>
</dbReference>
<reference evidence="2 3" key="1">
    <citation type="submission" date="2016-07" db="EMBL/GenBank/DDBJ databases">
        <title>Pervasive Adenine N6-methylation of Active Genes in Fungi.</title>
        <authorList>
            <consortium name="DOE Joint Genome Institute"/>
            <person name="Mondo S.J."/>
            <person name="Dannebaum R.O."/>
            <person name="Kuo R.C."/>
            <person name="Labutti K."/>
            <person name="Haridas S."/>
            <person name="Kuo A."/>
            <person name="Salamov A."/>
            <person name="Ahrendt S.R."/>
            <person name="Lipzen A."/>
            <person name="Sullivan W."/>
            <person name="Andreopoulos W.B."/>
            <person name="Clum A."/>
            <person name="Lindquist E."/>
            <person name="Daum C."/>
            <person name="Ramamoorthy G.K."/>
            <person name="Gryganskyi A."/>
            <person name="Culley D."/>
            <person name="Magnuson J.K."/>
            <person name="James T.Y."/>
            <person name="O'Malley M.A."/>
            <person name="Stajich J.E."/>
            <person name="Spatafora J.W."/>
            <person name="Visel A."/>
            <person name="Grigoriev I.V."/>
        </authorList>
    </citation>
    <scope>NUCLEOTIDE SEQUENCE [LARGE SCALE GENOMIC DNA]</scope>
    <source>
        <strain evidence="2 3">CBS 115471</strain>
    </source>
</reference>
<dbReference type="OrthoDB" id="10262413at2759"/>
<protein>
    <submittedName>
        <fullName evidence="2">Oxidoreductase domain-containing protein</fullName>
    </submittedName>
</protein>
<organism evidence="2 3">
    <name type="scientific">Clohesyomyces aquaticus</name>
    <dbReference type="NCBI Taxonomy" id="1231657"/>
    <lineage>
        <taxon>Eukaryota</taxon>
        <taxon>Fungi</taxon>
        <taxon>Dikarya</taxon>
        <taxon>Ascomycota</taxon>
        <taxon>Pezizomycotina</taxon>
        <taxon>Dothideomycetes</taxon>
        <taxon>Pleosporomycetidae</taxon>
        <taxon>Pleosporales</taxon>
        <taxon>Lindgomycetaceae</taxon>
        <taxon>Clohesyomyces</taxon>
    </lineage>
</organism>
<dbReference type="PANTHER" id="PTHR48079">
    <property type="entry name" value="PROTEIN YEEZ"/>
    <property type="match status" value="1"/>
</dbReference>
<gene>
    <name evidence="2" type="ORF">BCR34DRAFT_620412</name>
</gene>
<evidence type="ECO:0000259" key="1">
    <source>
        <dbReference type="Pfam" id="PF01370"/>
    </source>
</evidence>
<sequence length="320" mass="34129">MSSQPTKSVFITGGSGYIGSTLIPLAIYSGYTVHALSRTPTSDAKLISLGAIPVRGDLSSHSILTSSASSADIVFSLADSISDNYGTFSMETRIATNNGGVTALAAGLRGTGKPLIVTSGSLAAAPDPEGRETDETAPPFTEFSPLVIEAEKHAFGLAEEYGIRVCAIRLAPYVYGRMGSGVKIFMGLAMKSGEMFYVGHGQVRVSTVHVEDAARLYLKIAEKGRSGEAYNATAETDVSQRELAEAIGRVVGLKTVSKSFEEAEKQLGWFFAKFLSVGNRASSRKAREELGWEPEVKRGILEEVEKGSYVQLAEELKKVV</sequence>
<dbReference type="PANTHER" id="PTHR48079:SF5">
    <property type="entry name" value="DEPENDENT EPIMERASE_DEHYDRATASE, PUTATIVE (AFU_ORTHOLOGUE AFUA_7G00180)-RELATED"/>
    <property type="match status" value="1"/>
</dbReference>
<feature type="domain" description="NAD-dependent epimerase/dehydratase" evidence="1">
    <location>
        <begin position="9"/>
        <end position="231"/>
    </location>
</feature>
<dbReference type="InterPro" id="IPR001509">
    <property type="entry name" value="Epimerase_deHydtase"/>
</dbReference>
<dbReference type="EMBL" id="MCFA01000353">
    <property type="protein sequence ID" value="ORX93183.1"/>
    <property type="molecule type" value="Genomic_DNA"/>
</dbReference>
<proteinExistence type="predicted"/>
<dbReference type="Proteomes" id="UP000193144">
    <property type="component" value="Unassembled WGS sequence"/>
</dbReference>
<evidence type="ECO:0000313" key="2">
    <source>
        <dbReference type="EMBL" id="ORX93183.1"/>
    </source>
</evidence>
<accession>A0A1Y1Y5B4</accession>
<evidence type="ECO:0000313" key="3">
    <source>
        <dbReference type="Proteomes" id="UP000193144"/>
    </source>
</evidence>
<dbReference type="STRING" id="1231657.A0A1Y1Y5B4"/>
<keyword evidence="3" id="KW-1185">Reference proteome</keyword>
<dbReference type="SUPFAM" id="SSF51735">
    <property type="entry name" value="NAD(P)-binding Rossmann-fold domains"/>
    <property type="match status" value="1"/>
</dbReference>
<dbReference type="AlphaFoldDB" id="A0A1Y1Y5B4"/>
<dbReference type="InterPro" id="IPR036291">
    <property type="entry name" value="NAD(P)-bd_dom_sf"/>
</dbReference>
<dbReference type="GO" id="GO:0005737">
    <property type="term" value="C:cytoplasm"/>
    <property type="evidence" value="ECO:0007669"/>
    <property type="project" value="TreeGrafter"/>
</dbReference>
<dbReference type="Gene3D" id="3.40.50.720">
    <property type="entry name" value="NAD(P)-binding Rossmann-like Domain"/>
    <property type="match status" value="1"/>
</dbReference>
<dbReference type="InterPro" id="IPR051783">
    <property type="entry name" value="NAD(P)-dependent_oxidoreduct"/>
</dbReference>